<protein>
    <submittedName>
        <fullName evidence="1">Putative terminase</fullName>
    </submittedName>
</protein>
<gene>
    <name evidence="1" type="ORF">TM448A00538_0021</name>
</gene>
<dbReference type="InterPro" id="IPR027417">
    <property type="entry name" value="P-loop_NTPase"/>
</dbReference>
<accession>A0A6H1ZHC0</accession>
<dbReference type="EMBL" id="MT144023">
    <property type="protein sequence ID" value="QJA46859.1"/>
    <property type="molecule type" value="Genomic_DNA"/>
</dbReference>
<reference evidence="1" key="1">
    <citation type="submission" date="2020-03" db="EMBL/GenBank/DDBJ databases">
        <title>The deep terrestrial virosphere.</title>
        <authorList>
            <person name="Holmfeldt K."/>
            <person name="Nilsson E."/>
            <person name="Simone D."/>
            <person name="Lopez-Fernandez M."/>
            <person name="Wu X."/>
            <person name="de Brujin I."/>
            <person name="Lundin D."/>
            <person name="Andersson A."/>
            <person name="Bertilsson S."/>
            <person name="Dopson M."/>
        </authorList>
    </citation>
    <scope>NUCLEOTIDE SEQUENCE</scope>
    <source>
        <strain evidence="1">TM448A00538</strain>
    </source>
</reference>
<proteinExistence type="predicted"/>
<evidence type="ECO:0000313" key="1">
    <source>
        <dbReference type="EMBL" id="QJA46859.1"/>
    </source>
</evidence>
<dbReference type="Gene3D" id="3.30.420.240">
    <property type="match status" value="1"/>
</dbReference>
<dbReference type="Gene3D" id="3.40.50.300">
    <property type="entry name" value="P-loop containing nucleotide triphosphate hydrolases"/>
    <property type="match status" value="1"/>
</dbReference>
<dbReference type="AlphaFoldDB" id="A0A6H1ZHC0"/>
<organism evidence="1">
    <name type="scientific">viral metagenome</name>
    <dbReference type="NCBI Taxonomy" id="1070528"/>
    <lineage>
        <taxon>unclassified sequences</taxon>
        <taxon>metagenomes</taxon>
        <taxon>organismal metagenomes</taxon>
    </lineage>
</organism>
<name>A0A6H1ZHC0_9ZZZZ</name>
<sequence>MPKGVKKFNITPPPKRLAEEERAIEIGRTDLIAFGRLFLKGDFCKAATPNFHYEVANAYMDKQNKKQLAVIVSRGHGKTVLTKAFILQQFLYHPKEEPPLFFAWVADRLDKAFRNMDYIDMQIRFNTRLIHAFGDMCGKTYNKKWTEHDKVFRNGCTLVSRSNIKNLRGETAASVIGGSQRYNRVILDDVENEENTKTHDSIDVIKRIITNAVYPALDVERGRLIFNGTPVHPSSFCQSILDGYQKSIKENHTEDYSWQVITYAATQPDMQGGVLWHAYYPREKLDEIRLFYVDTYGNDSGYFQEYELQPQAKGAKVWGAEHYQIHNVSYQWDEKLHHSFLNWHGDIFPVNCFLGCDPATDINTRGSDRSVITVVAVDKDWRIFVMEEISKLSIPEIGMRDKDGNIVGDKGVVDYIIDLYDAFHCKNGTLEDVAMTRGVWQSFQAEKLRSDRYDIVLRPEKPAGREKRNKIVAGLGKHFYQRKIYLRQEHFSLRHQIENMGPKLGHDDEVEALFFATRNMYVPVLEKTEKSNTYVEDLVSRSRSWIVR</sequence>